<dbReference type="GO" id="GO:0051539">
    <property type="term" value="F:4 iron, 4 sulfur cluster binding"/>
    <property type="evidence" value="ECO:0007669"/>
    <property type="project" value="UniProtKB-KW"/>
</dbReference>
<keyword evidence="5" id="KW-0227">DNA damage</keyword>
<evidence type="ECO:0000256" key="4">
    <source>
        <dbReference type="ARBA" id="ARBA00022723"/>
    </source>
</evidence>
<dbReference type="OrthoDB" id="5290748at2"/>
<keyword evidence="9" id="KW-0234">DNA repair</keyword>
<name>A0A2T1HTT7_9HYPH</name>
<dbReference type="Gene3D" id="3.40.470.10">
    <property type="entry name" value="Uracil-DNA glycosylase-like domain"/>
    <property type="match status" value="1"/>
</dbReference>
<evidence type="ECO:0000256" key="2">
    <source>
        <dbReference type="ARBA" id="ARBA00019403"/>
    </source>
</evidence>
<keyword evidence="4" id="KW-0479">Metal-binding</keyword>
<reference evidence="12" key="1">
    <citation type="submission" date="2018-03" db="EMBL/GenBank/DDBJ databases">
        <authorList>
            <person name="Sun L."/>
            <person name="Liu H."/>
            <person name="Chen W."/>
            <person name="Huang K."/>
            <person name="Liu W."/>
            <person name="Gao X."/>
        </authorList>
    </citation>
    <scope>NUCLEOTIDE SEQUENCE [LARGE SCALE GENOMIC DNA]</scope>
    <source>
        <strain evidence="12">SH9</strain>
    </source>
</reference>
<keyword evidence="8" id="KW-0411">Iron-sulfur</keyword>
<feature type="domain" description="Uracil-DNA glycosylase-like" evidence="10">
    <location>
        <begin position="16"/>
        <end position="175"/>
    </location>
</feature>
<sequence>MAEMEPPRPGLGRFVPGEGPVGAPILFVGEQPGDQEDIQGRPFVGPAGKLLDRALGDAGVPRDRAYVTNAVKRFHFTQRGTRRIHGKPTAGDIRKERWWLDKEIQLVGPRLVVALGATAIQALAGKALPVGRNRGPIRWPGDRDGFVTVHPSGLLRLQDDDERHRAYEAFVGDLQRIGELAQAT</sequence>
<protein>
    <recommendedName>
        <fullName evidence="2">Type-4 uracil-DNA glycosylase</fullName>
    </recommendedName>
</protein>
<dbReference type="PANTHER" id="PTHR33693">
    <property type="entry name" value="TYPE-5 URACIL-DNA GLYCOSYLASE"/>
    <property type="match status" value="1"/>
</dbReference>
<evidence type="ECO:0000256" key="8">
    <source>
        <dbReference type="ARBA" id="ARBA00023014"/>
    </source>
</evidence>
<proteinExistence type="inferred from homology"/>
<gene>
    <name evidence="11" type="ORF">SLNSH_10955</name>
</gene>
<comment type="similarity">
    <text evidence="1">Belongs to the uracil-DNA glycosylase (UDG) superfamily. Type 4 (UDGa) family.</text>
</comment>
<dbReference type="EMBL" id="PVZS01000010">
    <property type="protein sequence ID" value="PSC05066.1"/>
    <property type="molecule type" value="Genomic_DNA"/>
</dbReference>
<dbReference type="SUPFAM" id="SSF52141">
    <property type="entry name" value="Uracil-DNA glycosylase-like"/>
    <property type="match status" value="1"/>
</dbReference>
<keyword evidence="12" id="KW-1185">Reference proteome</keyword>
<dbReference type="SMART" id="SM00986">
    <property type="entry name" value="UDG"/>
    <property type="match status" value="1"/>
</dbReference>
<keyword evidence="3" id="KW-0004">4Fe-4S</keyword>
<comment type="caution">
    <text evidence="11">The sequence shown here is derived from an EMBL/GenBank/DDBJ whole genome shotgun (WGS) entry which is preliminary data.</text>
</comment>
<accession>A0A2T1HTT7</accession>
<dbReference type="GO" id="GO:0097506">
    <property type="term" value="F:deaminated base DNA N-glycosylase activity"/>
    <property type="evidence" value="ECO:0007669"/>
    <property type="project" value="UniProtKB-ARBA"/>
</dbReference>
<dbReference type="PANTHER" id="PTHR33693:SF9">
    <property type="entry name" value="TYPE-4 URACIL-DNA GLYCOSYLASE"/>
    <property type="match status" value="1"/>
</dbReference>
<keyword evidence="7" id="KW-0408">Iron</keyword>
<dbReference type="InterPro" id="IPR036895">
    <property type="entry name" value="Uracil-DNA_glycosylase-like_sf"/>
</dbReference>
<dbReference type="InterPro" id="IPR005122">
    <property type="entry name" value="Uracil-DNA_glycosylase-like"/>
</dbReference>
<evidence type="ECO:0000313" key="12">
    <source>
        <dbReference type="Proteomes" id="UP000239772"/>
    </source>
</evidence>
<dbReference type="GO" id="GO:0006281">
    <property type="term" value="P:DNA repair"/>
    <property type="evidence" value="ECO:0007669"/>
    <property type="project" value="UniProtKB-KW"/>
</dbReference>
<evidence type="ECO:0000256" key="6">
    <source>
        <dbReference type="ARBA" id="ARBA00022801"/>
    </source>
</evidence>
<evidence type="ECO:0000256" key="5">
    <source>
        <dbReference type="ARBA" id="ARBA00022763"/>
    </source>
</evidence>
<dbReference type="Proteomes" id="UP000239772">
    <property type="component" value="Unassembled WGS sequence"/>
</dbReference>
<organism evidence="11 12">
    <name type="scientific">Alsobacter soli</name>
    <dbReference type="NCBI Taxonomy" id="2109933"/>
    <lineage>
        <taxon>Bacteria</taxon>
        <taxon>Pseudomonadati</taxon>
        <taxon>Pseudomonadota</taxon>
        <taxon>Alphaproteobacteria</taxon>
        <taxon>Hyphomicrobiales</taxon>
        <taxon>Alsobacteraceae</taxon>
        <taxon>Alsobacter</taxon>
    </lineage>
</organism>
<evidence type="ECO:0000256" key="3">
    <source>
        <dbReference type="ARBA" id="ARBA00022485"/>
    </source>
</evidence>
<evidence type="ECO:0000256" key="9">
    <source>
        <dbReference type="ARBA" id="ARBA00023204"/>
    </source>
</evidence>
<keyword evidence="6" id="KW-0378">Hydrolase</keyword>
<dbReference type="InterPro" id="IPR051536">
    <property type="entry name" value="UDG_Type-4/5"/>
</dbReference>
<dbReference type="NCBIfam" id="TIGR03914">
    <property type="entry name" value="UDG_fam_dom"/>
    <property type="match status" value="1"/>
</dbReference>
<dbReference type="AlphaFoldDB" id="A0A2T1HTT7"/>
<dbReference type="SMART" id="SM00987">
    <property type="entry name" value="UreE_C"/>
    <property type="match status" value="1"/>
</dbReference>
<dbReference type="Pfam" id="PF03167">
    <property type="entry name" value="UDG"/>
    <property type="match status" value="1"/>
</dbReference>
<evidence type="ECO:0000259" key="10">
    <source>
        <dbReference type="SMART" id="SM00986"/>
    </source>
</evidence>
<evidence type="ECO:0000313" key="11">
    <source>
        <dbReference type="EMBL" id="PSC05066.1"/>
    </source>
</evidence>
<dbReference type="GO" id="GO:0046872">
    <property type="term" value="F:metal ion binding"/>
    <property type="evidence" value="ECO:0007669"/>
    <property type="project" value="UniProtKB-KW"/>
</dbReference>
<dbReference type="CDD" id="cd10030">
    <property type="entry name" value="UDG-F4_TTUDGA_SPO1dp_like"/>
    <property type="match status" value="1"/>
</dbReference>
<evidence type="ECO:0000256" key="1">
    <source>
        <dbReference type="ARBA" id="ARBA00006521"/>
    </source>
</evidence>
<evidence type="ECO:0000256" key="7">
    <source>
        <dbReference type="ARBA" id="ARBA00023004"/>
    </source>
</evidence>
<dbReference type="InterPro" id="IPR005273">
    <property type="entry name" value="Ura-DNA_glyco_family4"/>
</dbReference>